<comment type="caution">
    <text evidence="2">The sequence shown here is derived from an EMBL/GenBank/DDBJ whole genome shotgun (WGS) entry which is preliminary data.</text>
</comment>
<dbReference type="EMBL" id="JAQQPM010000005">
    <property type="protein sequence ID" value="KAK2071690.1"/>
    <property type="molecule type" value="Genomic_DNA"/>
</dbReference>
<feature type="compositionally biased region" description="Basic and acidic residues" evidence="1">
    <location>
        <begin position="120"/>
        <end position="133"/>
    </location>
</feature>
<evidence type="ECO:0000313" key="2">
    <source>
        <dbReference type="EMBL" id="KAK2071690.1"/>
    </source>
</evidence>
<dbReference type="GO" id="GO:0005829">
    <property type="term" value="C:cytosol"/>
    <property type="evidence" value="ECO:0007669"/>
    <property type="project" value="TreeGrafter"/>
</dbReference>
<feature type="region of interest" description="Disordered" evidence="1">
    <location>
        <begin position="71"/>
        <end position="162"/>
    </location>
</feature>
<dbReference type="Proteomes" id="UP001217918">
    <property type="component" value="Unassembled WGS sequence"/>
</dbReference>
<evidence type="ECO:0000313" key="3">
    <source>
        <dbReference type="Proteomes" id="UP001217918"/>
    </source>
</evidence>
<organism evidence="2 3">
    <name type="scientific">Phyllachora maydis</name>
    <dbReference type="NCBI Taxonomy" id="1825666"/>
    <lineage>
        <taxon>Eukaryota</taxon>
        <taxon>Fungi</taxon>
        <taxon>Dikarya</taxon>
        <taxon>Ascomycota</taxon>
        <taxon>Pezizomycotina</taxon>
        <taxon>Sordariomycetes</taxon>
        <taxon>Sordariomycetidae</taxon>
        <taxon>Phyllachorales</taxon>
        <taxon>Phyllachoraceae</taxon>
        <taxon>Phyllachora</taxon>
    </lineage>
</organism>
<name>A0AAD9I706_9PEZI</name>
<keyword evidence="3" id="KW-1185">Reference proteome</keyword>
<dbReference type="PANTHER" id="PTHR39597:SF1">
    <property type="entry name" value="UBA DOMAIN-CONTAINING PROTEIN RUP1"/>
    <property type="match status" value="1"/>
</dbReference>
<dbReference type="GO" id="GO:0005634">
    <property type="term" value="C:nucleus"/>
    <property type="evidence" value="ECO:0007669"/>
    <property type="project" value="TreeGrafter"/>
</dbReference>
<dbReference type="AlphaFoldDB" id="A0AAD9I706"/>
<dbReference type="InterPro" id="IPR055335">
    <property type="entry name" value="Ucp6/RUP1"/>
</dbReference>
<dbReference type="PANTHER" id="PTHR39597">
    <property type="entry name" value="UBA DOMAIN-CONTAINING PROTEIN RUP1"/>
    <property type="match status" value="1"/>
</dbReference>
<accession>A0AAD9I706</accession>
<evidence type="ECO:0000256" key="1">
    <source>
        <dbReference type="SAM" id="MobiDB-lite"/>
    </source>
</evidence>
<feature type="compositionally biased region" description="Polar residues" evidence="1">
    <location>
        <begin position="96"/>
        <end position="106"/>
    </location>
</feature>
<gene>
    <name evidence="2" type="ORF">P8C59_006095</name>
</gene>
<protein>
    <submittedName>
        <fullName evidence="2">Uncharacterized protein</fullName>
    </submittedName>
</protein>
<sequence>MEFTGEKDYNLIRSALMTKDVQAVILDYFEDPVTFRSKFSTTWDEGPFSSGLNGEFEGNQKAFDIHAPADPVLQGVEPNSNFNAPVAPSRPPSRANNRSPMNNLVHTTLPPPYSGNVPSSKEEEDRDLQRALEESMNPTPSRLTPQPPSLPPQESGVTETVSQTQYFGPANRLDYETGEWAMVHLKNVNPDPEPSRRMRKPGVPAFLRCRAHDWGRHRMGALLTILHAIPKARNVFLGLGLPPEQGYGHHNDWWKGETILSPEFMERQAAGEMRDWADKTPTWPDELHRLIAFLDMTDRSYGTADVLVEAKVLGVVYESDKEVEFFENLQSCAGKTDNPDLVAPLLCRAEIVPLKGTEVAFTRVWGLLTLDWPGDMLRSVGTLNDILDAMFLADIGLSEEQFEAARMASLSHAGDVLTMRFNGKDGFPHMIDVPETFYMDRYLEVNRGQMREVQIDMHRVNRAIQESFRLEQELTMWLSERTDEVKYRRDVNTLLVEQNMHHISQIKTSAAWRQHEEALAQGKDTHYLLDTPNEVELSAEELRAVQELEANIQQLDFDSAEILRIMDEVIKPERLELEAMFQYLTSLYTAPSQDETWNPTHAYHLCGLVNEPHTTFVRIFPEPDLMDMEPEGSARPADRWWKLQYAEGDEDPVHVETVSVEQAIREV</sequence>
<dbReference type="GO" id="GO:0016579">
    <property type="term" value="P:protein deubiquitination"/>
    <property type="evidence" value="ECO:0007669"/>
    <property type="project" value="TreeGrafter"/>
</dbReference>
<feature type="compositionally biased region" description="Low complexity" evidence="1">
    <location>
        <begin position="84"/>
        <end position="95"/>
    </location>
</feature>
<reference evidence="2" key="1">
    <citation type="journal article" date="2023" name="Mol. Plant Microbe Interact.">
        <title>Elucidating the Obligate Nature and Biological Capacity of an Invasive Fungal Corn Pathogen.</title>
        <authorList>
            <person name="MacCready J.S."/>
            <person name="Roggenkamp E.M."/>
            <person name="Gdanetz K."/>
            <person name="Chilvers M.I."/>
        </authorList>
    </citation>
    <scope>NUCLEOTIDE SEQUENCE</scope>
    <source>
        <strain evidence="2">PM02</strain>
    </source>
</reference>
<proteinExistence type="predicted"/>